<sequence>MAQEEAVSSDQNQSKAQKSSAKKPQSINAKSTRPVSNSSNQKPFQKANNWNVPDNIYIVYLPSHGEFGIKLDYKKPETFANTRERLIWEARALKEADKLKDRLMLGL</sequence>
<organism evidence="2 3">
    <name type="scientific">Puccinia striiformis f. sp. tritici PST-78</name>
    <dbReference type="NCBI Taxonomy" id="1165861"/>
    <lineage>
        <taxon>Eukaryota</taxon>
        <taxon>Fungi</taxon>
        <taxon>Dikarya</taxon>
        <taxon>Basidiomycota</taxon>
        <taxon>Pucciniomycotina</taxon>
        <taxon>Pucciniomycetes</taxon>
        <taxon>Pucciniales</taxon>
        <taxon>Pucciniaceae</taxon>
        <taxon>Puccinia</taxon>
    </lineage>
</organism>
<feature type="compositionally biased region" description="Low complexity" evidence="1">
    <location>
        <begin position="8"/>
        <end position="26"/>
    </location>
</feature>
<feature type="region of interest" description="Disordered" evidence="1">
    <location>
        <begin position="1"/>
        <end position="48"/>
    </location>
</feature>
<reference evidence="3" key="1">
    <citation type="submission" date="2014-03" db="EMBL/GenBank/DDBJ databases">
        <title>The Genome Sequence of Puccinia striiformis f. sp. tritici PST-78.</title>
        <authorList>
            <consortium name="The Broad Institute Genome Sequencing Platform"/>
            <person name="Cuomo C."/>
            <person name="Hulbert S."/>
            <person name="Chen X."/>
            <person name="Walker B."/>
            <person name="Young S.K."/>
            <person name="Zeng Q."/>
            <person name="Gargeya S."/>
            <person name="Fitzgerald M."/>
            <person name="Haas B."/>
            <person name="Abouelleil A."/>
            <person name="Alvarado L."/>
            <person name="Arachchi H.M."/>
            <person name="Berlin A.M."/>
            <person name="Chapman S.B."/>
            <person name="Goldberg J."/>
            <person name="Griggs A."/>
            <person name="Gujja S."/>
            <person name="Hansen M."/>
            <person name="Howarth C."/>
            <person name="Imamovic A."/>
            <person name="Larimer J."/>
            <person name="McCowan C."/>
            <person name="Montmayeur A."/>
            <person name="Murphy C."/>
            <person name="Neiman D."/>
            <person name="Pearson M."/>
            <person name="Priest M."/>
            <person name="Roberts A."/>
            <person name="Saif S."/>
            <person name="Shea T."/>
            <person name="Sisk P."/>
            <person name="Sykes S."/>
            <person name="Wortman J."/>
            <person name="Nusbaum C."/>
            <person name="Birren B."/>
        </authorList>
    </citation>
    <scope>NUCLEOTIDE SEQUENCE [LARGE SCALE GENOMIC DNA]</scope>
    <source>
        <strain evidence="3">race PST-78</strain>
    </source>
</reference>
<dbReference type="AlphaFoldDB" id="A0A0L0UHY5"/>
<evidence type="ECO:0000256" key="1">
    <source>
        <dbReference type="SAM" id="MobiDB-lite"/>
    </source>
</evidence>
<gene>
    <name evidence="2" type="ORF">PSTG_20098</name>
</gene>
<keyword evidence="3" id="KW-1185">Reference proteome</keyword>
<dbReference type="EMBL" id="AJIL01009211">
    <property type="protein sequence ID" value="KNE86540.1"/>
    <property type="molecule type" value="Genomic_DNA"/>
</dbReference>
<protein>
    <submittedName>
        <fullName evidence="2">Uncharacterized protein</fullName>
    </submittedName>
</protein>
<feature type="compositionally biased region" description="Polar residues" evidence="1">
    <location>
        <begin position="27"/>
        <end position="48"/>
    </location>
</feature>
<accession>A0A0L0UHY5</accession>
<proteinExistence type="predicted"/>
<name>A0A0L0UHY5_9BASI</name>
<dbReference type="Proteomes" id="UP000054564">
    <property type="component" value="Unassembled WGS sequence"/>
</dbReference>
<comment type="caution">
    <text evidence="2">The sequence shown here is derived from an EMBL/GenBank/DDBJ whole genome shotgun (WGS) entry which is preliminary data.</text>
</comment>
<evidence type="ECO:0000313" key="2">
    <source>
        <dbReference type="EMBL" id="KNE86540.1"/>
    </source>
</evidence>
<evidence type="ECO:0000313" key="3">
    <source>
        <dbReference type="Proteomes" id="UP000054564"/>
    </source>
</evidence>
<feature type="non-terminal residue" evidence="2">
    <location>
        <position position="107"/>
    </location>
</feature>